<evidence type="ECO:0000259" key="8">
    <source>
        <dbReference type="PROSITE" id="PS50928"/>
    </source>
</evidence>
<organism evidence="9 10">
    <name type="scientific">Hyalangium rubrum</name>
    <dbReference type="NCBI Taxonomy" id="3103134"/>
    <lineage>
        <taxon>Bacteria</taxon>
        <taxon>Pseudomonadati</taxon>
        <taxon>Myxococcota</taxon>
        <taxon>Myxococcia</taxon>
        <taxon>Myxococcales</taxon>
        <taxon>Cystobacterineae</taxon>
        <taxon>Archangiaceae</taxon>
        <taxon>Hyalangium</taxon>
    </lineage>
</organism>
<evidence type="ECO:0000256" key="3">
    <source>
        <dbReference type="ARBA" id="ARBA00022475"/>
    </source>
</evidence>
<dbReference type="SUPFAM" id="SSF161098">
    <property type="entry name" value="MetI-like"/>
    <property type="match status" value="1"/>
</dbReference>
<dbReference type="Pfam" id="PF00528">
    <property type="entry name" value="BPD_transp_1"/>
    <property type="match status" value="1"/>
</dbReference>
<evidence type="ECO:0000313" key="9">
    <source>
        <dbReference type="EMBL" id="MDY7225837.1"/>
    </source>
</evidence>
<evidence type="ECO:0000256" key="2">
    <source>
        <dbReference type="ARBA" id="ARBA00022448"/>
    </source>
</evidence>
<keyword evidence="5 7" id="KW-1133">Transmembrane helix</keyword>
<dbReference type="InterPro" id="IPR000515">
    <property type="entry name" value="MetI-like"/>
</dbReference>
<sequence>MSTFEPARPPGASRAPRWGRAPAVLLGLLGMGMLAGAWELNRWLTGSTLLPDTLEVGRALVALVADGKLANHLVASLYRLSWGYLVAVLVGVPFGMLMGWLPRLQRAMDPLLQVLRPIGSLAWTPLAILWFGVDDVAASFLIAVACFGPLTVSGLNAVRRLPPVYLRAGRNFGLTGSRLVRHILLPAAAPHLVSGMRQALYVGWVVVVMAEMLGVSSGLGFLLVDARNAGDRYDVVMAAIVTISLVGLALDRLMARLARGVAYGKGGDSDTDTGMLPARLGVSRRAA</sequence>
<feature type="transmembrane region" description="Helical" evidence="7">
    <location>
        <begin position="82"/>
        <end position="102"/>
    </location>
</feature>
<dbReference type="EMBL" id="JAXIVS010000002">
    <property type="protein sequence ID" value="MDY7225837.1"/>
    <property type="molecule type" value="Genomic_DNA"/>
</dbReference>
<name>A0ABU5GZ63_9BACT</name>
<evidence type="ECO:0000256" key="1">
    <source>
        <dbReference type="ARBA" id="ARBA00004651"/>
    </source>
</evidence>
<keyword evidence="3" id="KW-1003">Cell membrane</keyword>
<feature type="transmembrane region" description="Helical" evidence="7">
    <location>
        <begin position="235"/>
        <end position="255"/>
    </location>
</feature>
<evidence type="ECO:0000256" key="5">
    <source>
        <dbReference type="ARBA" id="ARBA00022989"/>
    </source>
</evidence>
<feature type="transmembrane region" description="Helical" evidence="7">
    <location>
        <begin position="199"/>
        <end position="223"/>
    </location>
</feature>
<evidence type="ECO:0000256" key="6">
    <source>
        <dbReference type="ARBA" id="ARBA00023136"/>
    </source>
</evidence>
<dbReference type="Proteomes" id="UP001291309">
    <property type="component" value="Unassembled WGS sequence"/>
</dbReference>
<reference evidence="9 10" key="1">
    <citation type="submission" date="2023-12" db="EMBL/GenBank/DDBJ databases">
        <title>the genome sequence of Hyalangium sp. s54d21.</title>
        <authorList>
            <person name="Zhang X."/>
        </authorList>
    </citation>
    <scope>NUCLEOTIDE SEQUENCE [LARGE SCALE GENOMIC DNA]</scope>
    <source>
        <strain evidence="10">s54d21</strain>
    </source>
</reference>
<accession>A0ABU5GZ63</accession>
<feature type="transmembrane region" description="Helical" evidence="7">
    <location>
        <begin position="139"/>
        <end position="158"/>
    </location>
</feature>
<dbReference type="PROSITE" id="PS50928">
    <property type="entry name" value="ABC_TM1"/>
    <property type="match status" value="1"/>
</dbReference>
<feature type="domain" description="ABC transmembrane type-1" evidence="8">
    <location>
        <begin position="73"/>
        <end position="254"/>
    </location>
</feature>
<keyword evidence="4 7" id="KW-0812">Transmembrane</keyword>
<keyword evidence="10" id="KW-1185">Reference proteome</keyword>
<dbReference type="CDD" id="cd06261">
    <property type="entry name" value="TM_PBP2"/>
    <property type="match status" value="1"/>
</dbReference>
<dbReference type="PANTHER" id="PTHR30151:SF0">
    <property type="entry name" value="ABC TRANSPORTER PERMEASE PROTEIN MJ0413-RELATED"/>
    <property type="match status" value="1"/>
</dbReference>
<dbReference type="InterPro" id="IPR035906">
    <property type="entry name" value="MetI-like_sf"/>
</dbReference>
<evidence type="ECO:0000256" key="7">
    <source>
        <dbReference type="RuleBase" id="RU363032"/>
    </source>
</evidence>
<evidence type="ECO:0000256" key="4">
    <source>
        <dbReference type="ARBA" id="ARBA00022692"/>
    </source>
</evidence>
<gene>
    <name evidence="9" type="ORF">SYV04_05565</name>
</gene>
<comment type="similarity">
    <text evidence="7">Belongs to the binding-protein-dependent transport system permease family.</text>
</comment>
<dbReference type="RefSeq" id="WP_321544564.1">
    <property type="nucleotide sequence ID" value="NZ_JAXIVS010000002.1"/>
</dbReference>
<feature type="transmembrane region" description="Helical" evidence="7">
    <location>
        <begin position="21"/>
        <end position="38"/>
    </location>
</feature>
<protein>
    <submittedName>
        <fullName evidence="9">ABC transporter permease</fullName>
    </submittedName>
</protein>
<evidence type="ECO:0000313" key="10">
    <source>
        <dbReference type="Proteomes" id="UP001291309"/>
    </source>
</evidence>
<proteinExistence type="inferred from homology"/>
<feature type="transmembrane region" description="Helical" evidence="7">
    <location>
        <begin position="114"/>
        <end position="133"/>
    </location>
</feature>
<comment type="caution">
    <text evidence="9">The sequence shown here is derived from an EMBL/GenBank/DDBJ whole genome shotgun (WGS) entry which is preliminary data.</text>
</comment>
<dbReference type="PANTHER" id="PTHR30151">
    <property type="entry name" value="ALKANE SULFONATE ABC TRANSPORTER-RELATED, MEMBRANE SUBUNIT"/>
    <property type="match status" value="1"/>
</dbReference>
<comment type="subcellular location">
    <subcellularLocation>
        <location evidence="1 7">Cell membrane</location>
        <topology evidence="1 7">Multi-pass membrane protein</topology>
    </subcellularLocation>
</comment>
<dbReference type="Gene3D" id="1.10.3720.10">
    <property type="entry name" value="MetI-like"/>
    <property type="match status" value="1"/>
</dbReference>
<keyword evidence="6 7" id="KW-0472">Membrane</keyword>
<keyword evidence="2 7" id="KW-0813">Transport</keyword>